<accession>A0ABN8ZDD8</accession>
<evidence type="ECO:0000313" key="2">
    <source>
        <dbReference type="Proteomes" id="UP001176941"/>
    </source>
</evidence>
<organism evidence="1 2">
    <name type="scientific">Rangifer tarandus platyrhynchus</name>
    <name type="common">Svalbard reindeer</name>
    <dbReference type="NCBI Taxonomy" id="3082113"/>
    <lineage>
        <taxon>Eukaryota</taxon>
        <taxon>Metazoa</taxon>
        <taxon>Chordata</taxon>
        <taxon>Craniata</taxon>
        <taxon>Vertebrata</taxon>
        <taxon>Euteleostomi</taxon>
        <taxon>Mammalia</taxon>
        <taxon>Eutheria</taxon>
        <taxon>Laurasiatheria</taxon>
        <taxon>Artiodactyla</taxon>
        <taxon>Ruminantia</taxon>
        <taxon>Pecora</taxon>
        <taxon>Cervidae</taxon>
        <taxon>Odocoileinae</taxon>
        <taxon>Rangifer</taxon>
    </lineage>
</organism>
<protein>
    <submittedName>
        <fullName evidence="1">Uncharacterized protein</fullName>
    </submittedName>
</protein>
<dbReference type="EMBL" id="OX459966">
    <property type="protein sequence ID" value="CAI9171508.1"/>
    <property type="molecule type" value="Genomic_DNA"/>
</dbReference>
<dbReference type="Proteomes" id="UP001176941">
    <property type="component" value="Chromosome 30"/>
</dbReference>
<name>A0ABN8ZDD8_RANTA</name>
<evidence type="ECO:0000313" key="1">
    <source>
        <dbReference type="EMBL" id="CAI9171508.1"/>
    </source>
</evidence>
<proteinExistence type="predicted"/>
<reference evidence="1" key="1">
    <citation type="submission" date="2023-04" db="EMBL/GenBank/DDBJ databases">
        <authorList>
            <consortium name="ELIXIR-Norway"/>
        </authorList>
    </citation>
    <scope>NUCLEOTIDE SEQUENCE [LARGE SCALE GENOMIC DNA]</scope>
</reference>
<gene>
    <name evidence="1" type="ORF">MRATA1EN1_LOCUS20470</name>
</gene>
<sequence length="67" mass="7649">MRTYNLQTGLRDFGITVIYPCENQLEKVPTDRDPVLEVELELLPGKHCCRGSASFGHHLRVKLRPPC</sequence>
<keyword evidence="2" id="KW-1185">Reference proteome</keyword>